<evidence type="ECO:0000313" key="3">
    <source>
        <dbReference type="Proteomes" id="UP000294558"/>
    </source>
</evidence>
<evidence type="ECO:0000259" key="1">
    <source>
        <dbReference type="Pfam" id="PF09037"/>
    </source>
</evidence>
<dbReference type="AlphaFoldDB" id="A0A4R7HZM2"/>
<reference evidence="2 3" key="1">
    <citation type="submission" date="2019-03" db="EMBL/GenBank/DDBJ databases">
        <title>Sequencing the genomes of 1000 actinobacteria strains.</title>
        <authorList>
            <person name="Klenk H.-P."/>
        </authorList>
    </citation>
    <scope>NUCLEOTIDE SEQUENCE [LARGE SCALE GENOMIC DNA]</scope>
    <source>
        <strain evidence="2 3">DSM 18936</strain>
    </source>
</reference>
<dbReference type="Gene3D" id="3.40.50.300">
    <property type="entry name" value="P-loop containing nucleotide triphosphate hydrolases"/>
    <property type="match status" value="1"/>
</dbReference>
<protein>
    <submittedName>
        <fullName evidence="2">LPS sulfotransferase NodH</fullName>
    </submittedName>
</protein>
<dbReference type="Proteomes" id="UP000294558">
    <property type="component" value="Unassembled WGS sequence"/>
</dbReference>
<proteinExistence type="predicted"/>
<gene>
    <name evidence="2" type="ORF">BDK89_1198</name>
</gene>
<dbReference type="RefSeq" id="WP_166657406.1">
    <property type="nucleotide sequence ID" value="NZ_SOAU01000001.1"/>
</dbReference>
<keyword evidence="3" id="KW-1185">Reference proteome</keyword>
<organism evidence="2 3">
    <name type="scientific">Ilumatobacter fluminis</name>
    <dbReference type="NCBI Taxonomy" id="467091"/>
    <lineage>
        <taxon>Bacteria</taxon>
        <taxon>Bacillati</taxon>
        <taxon>Actinomycetota</taxon>
        <taxon>Acidimicrobiia</taxon>
        <taxon>Acidimicrobiales</taxon>
        <taxon>Ilumatobacteraceae</taxon>
        <taxon>Ilumatobacter</taxon>
    </lineage>
</organism>
<evidence type="ECO:0000313" key="2">
    <source>
        <dbReference type="EMBL" id="TDT15623.1"/>
    </source>
</evidence>
<accession>A0A4R7HZM2</accession>
<dbReference type="GO" id="GO:0016740">
    <property type="term" value="F:transferase activity"/>
    <property type="evidence" value="ECO:0007669"/>
    <property type="project" value="UniProtKB-KW"/>
</dbReference>
<sequence length="305" mass="35527">MSDREHELAVHPIPRWVGRLARAQRPTAFEDLAAHDDIAPSPDGVTDTVVVAASPRTGSNLLVHTLRELGVGAGEEFWTERMIWAGRARWGVPTIDTRGVLGQTKRALLRRERWWLSRSFDADQFLRYQRLLEQHRSTPDGVFVIKVFRLHLDQLERRNQLSPIDVLPGRLHWVYQWRRDRVGQAISYLRADATASWIDTDGTRTPTFDPDRLVDDDYAELRRLVERFDRSDSWWRAWFDRHGVTPLEFEYEQLVGDLRSAVARVFESLGRPVPDDVVGATVRQRDDANDEIRTRLLDRYPELDR</sequence>
<dbReference type="SUPFAM" id="SSF52540">
    <property type="entry name" value="P-loop containing nucleoside triphosphate hydrolases"/>
    <property type="match status" value="1"/>
</dbReference>
<keyword evidence="2" id="KW-0808">Transferase</keyword>
<dbReference type="Pfam" id="PF09037">
    <property type="entry name" value="Sulphotransf"/>
    <property type="match status" value="1"/>
</dbReference>
<feature type="domain" description="Sulphotransferase Stf0" evidence="1">
    <location>
        <begin position="50"/>
        <end position="292"/>
    </location>
</feature>
<dbReference type="EMBL" id="SOAU01000001">
    <property type="protein sequence ID" value="TDT15623.1"/>
    <property type="molecule type" value="Genomic_DNA"/>
</dbReference>
<name>A0A4R7HZM2_9ACTN</name>
<comment type="caution">
    <text evidence="2">The sequence shown here is derived from an EMBL/GenBank/DDBJ whole genome shotgun (WGS) entry which is preliminary data.</text>
</comment>
<dbReference type="InterPro" id="IPR024628">
    <property type="entry name" value="Sulfotransferase_Stf0_dom"/>
</dbReference>
<dbReference type="InterPro" id="IPR027417">
    <property type="entry name" value="P-loop_NTPase"/>
</dbReference>